<dbReference type="EMBL" id="BGZK01000478">
    <property type="protein sequence ID" value="GBP46180.1"/>
    <property type="molecule type" value="Genomic_DNA"/>
</dbReference>
<accession>A0A4C1W5K2</accession>
<name>A0A4C1W5K2_EUMVA</name>
<evidence type="ECO:0000313" key="1">
    <source>
        <dbReference type="EMBL" id="GBP46180.1"/>
    </source>
</evidence>
<sequence length="124" mass="13864">MMVAERLKATSWYQFPRLQSQGTRVLTTPKAYSTAATVPLSPISEASANLFRHSERDAVSGLELIRQVSRRGVARAVYRNWRVWTVAKFGQLSLLPPRSDEPESVPAAPYRRGRTNVTATYNAA</sequence>
<organism evidence="1 2">
    <name type="scientific">Eumeta variegata</name>
    <name type="common">Bagworm moth</name>
    <name type="synonym">Eumeta japonica</name>
    <dbReference type="NCBI Taxonomy" id="151549"/>
    <lineage>
        <taxon>Eukaryota</taxon>
        <taxon>Metazoa</taxon>
        <taxon>Ecdysozoa</taxon>
        <taxon>Arthropoda</taxon>
        <taxon>Hexapoda</taxon>
        <taxon>Insecta</taxon>
        <taxon>Pterygota</taxon>
        <taxon>Neoptera</taxon>
        <taxon>Endopterygota</taxon>
        <taxon>Lepidoptera</taxon>
        <taxon>Glossata</taxon>
        <taxon>Ditrysia</taxon>
        <taxon>Tineoidea</taxon>
        <taxon>Psychidae</taxon>
        <taxon>Oiketicinae</taxon>
        <taxon>Eumeta</taxon>
    </lineage>
</organism>
<proteinExistence type="predicted"/>
<dbReference type="AlphaFoldDB" id="A0A4C1W5K2"/>
<dbReference type="Proteomes" id="UP000299102">
    <property type="component" value="Unassembled WGS sequence"/>
</dbReference>
<keyword evidence="2" id="KW-1185">Reference proteome</keyword>
<protein>
    <submittedName>
        <fullName evidence="1">Uncharacterized protein</fullName>
    </submittedName>
</protein>
<gene>
    <name evidence="1" type="ORF">EVAR_24587_1</name>
</gene>
<evidence type="ECO:0000313" key="2">
    <source>
        <dbReference type="Proteomes" id="UP000299102"/>
    </source>
</evidence>
<comment type="caution">
    <text evidence="1">The sequence shown here is derived from an EMBL/GenBank/DDBJ whole genome shotgun (WGS) entry which is preliminary data.</text>
</comment>
<reference evidence="1 2" key="1">
    <citation type="journal article" date="2019" name="Commun. Biol.">
        <title>The bagworm genome reveals a unique fibroin gene that provides high tensile strength.</title>
        <authorList>
            <person name="Kono N."/>
            <person name="Nakamura H."/>
            <person name="Ohtoshi R."/>
            <person name="Tomita M."/>
            <person name="Numata K."/>
            <person name="Arakawa K."/>
        </authorList>
    </citation>
    <scope>NUCLEOTIDE SEQUENCE [LARGE SCALE GENOMIC DNA]</scope>
</reference>